<comment type="similarity">
    <text evidence="1 2">Belongs to the nucleosome assembly protein (NAP) family.</text>
</comment>
<name>A0AAD7BTQ4_9AGAR</name>
<feature type="compositionally biased region" description="Acidic residues" evidence="3">
    <location>
        <begin position="240"/>
        <end position="261"/>
    </location>
</feature>
<dbReference type="AlphaFoldDB" id="A0AAD7BTQ4"/>
<dbReference type="Pfam" id="PF00956">
    <property type="entry name" value="NAP"/>
    <property type="match status" value="1"/>
</dbReference>
<protein>
    <recommendedName>
        <fullName evidence="6">Nucleosome assembly protein</fullName>
    </recommendedName>
</protein>
<proteinExistence type="inferred from homology"/>
<evidence type="ECO:0000256" key="3">
    <source>
        <dbReference type="SAM" id="MobiDB-lite"/>
    </source>
</evidence>
<comment type="caution">
    <text evidence="4">The sequence shown here is derived from an EMBL/GenBank/DDBJ whole genome shotgun (WGS) entry which is preliminary data.</text>
</comment>
<feature type="region of interest" description="Disordered" evidence="3">
    <location>
        <begin position="240"/>
        <end position="272"/>
    </location>
</feature>
<evidence type="ECO:0000313" key="5">
    <source>
        <dbReference type="Proteomes" id="UP001221142"/>
    </source>
</evidence>
<dbReference type="GO" id="GO:0006334">
    <property type="term" value="P:nucleosome assembly"/>
    <property type="evidence" value="ECO:0007669"/>
    <property type="project" value="InterPro"/>
</dbReference>
<reference evidence="4" key="1">
    <citation type="submission" date="2023-03" db="EMBL/GenBank/DDBJ databases">
        <title>Massive genome expansion in bonnet fungi (Mycena s.s.) driven by repeated elements and novel gene families across ecological guilds.</title>
        <authorList>
            <consortium name="Lawrence Berkeley National Laboratory"/>
            <person name="Harder C.B."/>
            <person name="Miyauchi S."/>
            <person name="Viragh M."/>
            <person name="Kuo A."/>
            <person name="Thoen E."/>
            <person name="Andreopoulos B."/>
            <person name="Lu D."/>
            <person name="Skrede I."/>
            <person name="Drula E."/>
            <person name="Henrissat B."/>
            <person name="Morin E."/>
            <person name="Kohler A."/>
            <person name="Barry K."/>
            <person name="LaButti K."/>
            <person name="Morin E."/>
            <person name="Salamov A."/>
            <person name="Lipzen A."/>
            <person name="Mereny Z."/>
            <person name="Hegedus B."/>
            <person name="Baldrian P."/>
            <person name="Stursova M."/>
            <person name="Weitz H."/>
            <person name="Taylor A."/>
            <person name="Grigoriev I.V."/>
            <person name="Nagy L.G."/>
            <person name="Martin F."/>
            <person name="Kauserud H."/>
        </authorList>
    </citation>
    <scope>NUCLEOTIDE SEQUENCE</scope>
    <source>
        <strain evidence="4">9284</strain>
    </source>
</reference>
<dbReference type="EMBL" id="JARKIF010000009">
    <property type="protein sequence ID" value="KAJ7630571.1"/>
    <property type="molecule type" value="Genomic_DNA"/>
</dbReference>
<gene>
    <name evidence="4" type="ORF">FB45DRAFT_915903</name>
</gene>
<evidence type="ECO:0008006" key="6">
    <source>
        <dbReference type="Google" id="ProtNLM"/>
    </source>
</evidence>
<dbReference type="InterPro" id="IPR002164">
    <property type="entry name" value="NAP_family"/>
</dbReference>
<dbReference type="GO" id="GO:0005634">
    <property type="term" value="C:nucleus"/>
    <property type="evidence" value="ECO:0007669"/>
    <property type="project" value="InterPro"/>
</dbReference>
<dbReference type="PANTHER" id="PTHR11875">
    <property type="entry name" value="TESTIS-SPECIFIC Y-ENCODED PROTEIN"/>
    <property type="match status" value="1"/>
</dbReference>
<accession>A0AAD7BTQ4</accession>
<dbReference type="Gene3D" id="3.30.1120.90">
    <property type="entry name" value="Nucleosome assembly protein"/>
    <property type="match status" value="1"/>
</dbReference>
<keyword evidence="5" id="KW-1185">Reference proteome</keyword>
<evidence type="ECO:0000256" key="1">
    <source>
        <dbReference type="ARBA" id="ARBA00009947"/>
    </source>
</evidence>
<organism evidence="4 5">
    <name type="scientific">Roridomyces roridus</name>
    <dbReference type="NCBI Taxonomy" id="1738132"/>
    <lineage>
        <taxon>Eukaryota</taxon>
        <taxon>Fungi</taxon>
        <taxon>Dikarya</taxon>
        <taxon>Basidiomycota</taxon>
        <taxon>Agaricomycotina</taxon>
        <taxon>Agaricomycetes</taxon>
        <taxon>Agaricomycetidae</taxon>
        <taxon>Agaricales</taxon>
        <taxon>Marasmiineae</taxon>
        <taxon>Mycenaceae</taxon>
        <taxon>Roridomyces</taxon>
    </lineage>
</organism>
<evidence type="ECO:0000313" key="4">
    <source>
        <dbReference type="EMBL" id="KAJ7630571.1"/>
    </source>
</evidence>
<sequence length="272" mass="31241">MAKGGVKRASPGADDEKDSNPLSNVELSEEDAKKLTEAQRELGRLELVMDILSQQKLLPALEKRREVLKTIEKFWPVALMKNSLFSFYCQHSADQLALSYLEDVWVTRDSTEHRCFTLEFYFKENPFFTNNVLKKQYKYIAPPNADTKPDADGITAAMLDFSWERDVEAQAFKIDWKEPEKALTKLYPRKDGETMDDDDDEIIDMGSLFNFFELAPDTNDLGVTIANEIFSEAIEHFLGEVDDDEVDSDEEDDDDDAEEIDLEKPRSKKQKV</sequence>
<dbReference type="Proteomes" id="UP001221142">
    <property type="component" value="Unassembled WGS sequence"/>
</dbReference>
<dbReference type="InterPro" id="IPR037231">
    <property type="entry name" value="NAP-like_sf"/>
</dbReference>
<feature type="region of interest" description="Disordered" evidence="3">
    <location>
        <begin position="1"/>
        <end position="31"/>
    </location>
</feature>
<evidence type="ECO:0000256" key="2">
    <source>
        <dbReference type="RuleBase" id="RU003876"/>
    </source>
</evidence>
<dbReference type="SUPFAM" id="SSF143113">
    <property type="entry name" value="NAP-like"/>
    <property type="match status" value="1"/>
</dbReference>